<evidence type="ECO:0008006" key="5">
    <source>
        <dbReference type="Google" id="ProtNLM"/>
    </source>
</evidence>
<dbReference type="Gramene" id="rna-AYBTSS11_LOCUS31095">
    <property type="protein sequence ID" value="CAJ1978891.1"/>
    <property type="gene ID" value="gene-AYBTSS11_LOCUS31095"/>
</dbReference>
<reference evidence="3" key="1">
    <citation type="submission" date="2023-10" db="EMBL/GenBank/DDBJ databases">
        <authorList>
            <person name="Domelevo Entfellner J.-B."/>
        </authorList>
    </citation>
    <scope>NUCLEOTIDE SEQUENCE</scope>
</reference>
<proteinExistence type="predicted"/>
<accession>A0AA86W6D0</accession>
<dbReference type="EMBL" id="OY731408">
    <property type="protein sequence ID" value="CAJ1978891.1"/>
    <property type="molecule type" value="Genomic_DNA"/>
</dbReference>
<gene>
    <name evidence="3" type="ORF">AYBTSS11_LOCUS31095</name>
</gene>
<keyword evidence="2" id="KW-0472">Membrane</keyword>
<dbReference type="PANTHER" id="PTHR33834">
    <property type="entry name" value="SIGNALING PEPTIDE TAXIMIN 2"/>
    <property type="match status" value="1"/>
</dbReference>
<name>A0AA86W6D0_9FABA</name>
<dbReference type="Proteomes" id="UP001189624">
    <property type="component" value="Chromosome 11"/>
</dbReference>
<feature type="transmembrane region" description="Helical" evidence="2">
    <location>
        <begin position="58"/>
        <end position="79"/>
    </location>
</feature>
<evidence type="ECO:0000313" key="4">
    <source>
        <dbReference type="Proteomes" id="UP001189624"/>
    </source>
</evidence>
<evidence type="ECO:0000313" key="3">
    <source>
        <dbReference type="EMBL" id="CAJ1978891.1"/>
    </source>
</evidence>
<dbReference type="PANTHER" id="PTHR33834:SF10">
    <property type="entry name" value="SIGNALING PEPTIDE TAXIMIN 2-LIKE"/>
    <property type="match status" value="1"/>
</dbReference>
<sequence>MRKRRSTENKSKSLEFSSRFRSQRNKHSNFRVTAERERSMEGEFCECRPLGFVIGSPFALLSSVFCPVGAIIWLLGSILSCLCPCCKGCGELSNVGVGLVKFPIKVLRWFIDCIPC</sequence>
<protein>
    <recommendedName>
        <fullName evidence="5">Transmembrane protein</fullName>
    </recommendedName>
</protein>
<organism evidence="3 4">
    <name type="scientific">Sphenostylis stenocarpa</name>
    <dbReference type="NCBI Taxonomy" id="92480"/>
    <lineage>
        <taxon>Eukaryota</taxon>
        <taxon>Viridiplantae</taxon>
        <taxon>Streptophyta</taxon>
        <taxon>Embryophyta</taxon>
        <taxon>Tracheophyta</taxon>
        <taxon>Spermatophyta</taxon>
        <taxon>Magnoliopsida</taxon>
        <taxon>eudicotyledons</taxon>
        <taxon>Gunneridae</taxon>
        <taxon>Pentapetalae</taxon>
        <taxon>rosids</taxon>
        <taxon>fabids</taxon>
        <taxon>Fabales</taxon>
        <taxon>Fabaceae</taxon>
        <taxon>Papilionoideae</taxon>
        <taxon>50 kb inversion clade</taxon>
        <taxon>NPAAA clade</taxon>
        <taxon>indigoferoid/millettioid clade</taxon>
        <taxon>Phaseoleae</taxon>
        <taxon>Sphenostylis</taxon>
    </lineage>
</organism>
<evidence type="ECO:0000256" key="1">
    <source>
        <dbReference type="SAM" id="MobiDB-lite"/>
    </source>
</evidence>
<keyword evidence="2" id="KW-0812">Transmembrane</keyword>
<feature type="region of interest" description="Disordered" evidence="1">
    <location>
        <begin position="1"/>
        <end position="34"/>
    </location>
</feature>
<evidence type="ECO:0000256" key="2">
    <source>
        <dbReference type="SAM" id="Phobius"/>
    </source>
</evidence>
<keyword evidence="2" id="KW-1133">Transmembrane helix</keyword>
<keyword evidence="4" id="KW-1185">Reference proteome</keyword>
<feature type="compositionally biased region" description="Basic and acidic residues" evidence="1">
    <location>
        <begin position="1"/>
        <end position="13"/>
    </location>
</feature>
<dbReference type="AlphaFoldDB" id="A0AA86W6D0"/>
<dbReference type="InterPro" id="IPR055283">
    <property type="entry name" value="TAXIMIN_1/2"/>
</dbReference>